<gene>
    <name evidence="2" type="ORF">AB5J53_25010</name>
</gene>
<evidence type="ECO:0000313" key="2">
    <source>
        <dbReference type="EMBL" id="XDQ54688.1"/>
    </source>
</evidence>
<organism evidence="2">
    <name type="scientific">Streptomyces sp. R41</name>
    <dbReference type="NCBI Taxonomy" id="3238632"/>
    <lineage>
        <taxon>Bacteria</taxon>
        <taxon>Bacillati</taxon>
        <taxon>Actinomycetota</taxon>
        <taxon>Actinomycetes</taxon>
        <taxon>Kitasatosporales</taxon>
        <taxon>Streptomycetaceae</taxon>
        <taxon>Streptomyces</taxon>
    </lineage>
</organism>
<name>A0AB39RG51_9ACTN</name>
<proteinExistence type="predicted"/>
<accession>A0AB39RG51</accession>
<feature type="compositionally biased region" description="Polar residues" evidence="1">
    <location>
        <begin position="59"/>
        <end position="68"/>
    </location>
</feature>
<evidence type="ECO:0000256" key="1">
    <source>
        <dbReference type="SAM" id="MobiDB-lite"/>
    </source>
</evidence>
<sequence>MSTTPALRTLAAAQFTCCAPTVPTVVAAASSTHISGGAGSGGPVWGTVVSRGGLRLRSEPTSPTSNSPAERLRLERLGSQRQLQQERLQLERPLRLEQLVRVRRPL</sequence>
<dbReference type="EMBL" id="CP163443">
    <property type="protein sequence ID" value="XDQ54688.1"/>
    <property type="molecule type" value="Genomic_DNA"/>
</dbReference>
<evidence type="ECO:0008006" key="3">
    <source>
        <dbReference type="Google" id="ProtNLM"/>
    </source>
</evidence>
<dbReference type="RefSeq" id="WP_369247889.1">
    <property type="nucleotide sequence ID" value="NZ_CP163443.1"/>
</dbReference>
<protein>
    <recommendedName>
        <fullName evidence="3">Secreted protein</fullName>
    </recommendedName>
</protein>
<reference evidence="2" key="1">
    <citation type="submission" date="2024-07" db="EMBL/GenBank/DDBJ databases">
        <authorList>
            <person name="Yu S.T."/>
        </authorList>
    </citation>
    <scope>NUCLEOTIDE SEQUENCE</scope>
    <source>
        <strain evidence="2">R41</strain>
    </source>
</reference>
<dbReference type="AlphaFoldDB" id="A0AB39RG51"/>
<feature type="region of interest" description="Disordered" evidence="1">
    <location>
        <begin position="51"/>
        <end position="73"/>
    </location>
</feature>